<keyword evidence="6" id="KW-0472">Membrane</keyword>
<dbReference type="Proteomes" id="UP000198409">
    <property type="component" value="Unassembled WGS sequence"/>
</dbReference>
<protein>
    <submittedName>
        <fullName evidence="7">Multisubunit potassium/proton antiporter, PhaE subunit</fullName>
    </submittedName>
    <submittedName>
        <fullName evidence="8">Na+/H+ antiporter subunit E</fullName>
    </submittedName>
</protein>
<dbReference type="PANTHER" id="PTHR34584:SF1">
    <property type="entry name" value="NA(+)_H(+) ANTIPORTER SUBUNIT E1"/>
    <property type="match status" value="1"/>
</dbReference>
<gene>
    <name evidence="8" type="ORF">EYF88_15515</name>
    <name evidence="7" type="ORF">SAMN06265378_11452</name>
</gene>
<dbReference type="Proteomes" id="UP000292859">
    <property type="component" value="Unassembled WGS sequence"/>
</dbReference>
<accession>A0A238Y2R3</accession>
<sequence>MTRLVPYPFLSLSLIVLWLMLTRFSLGYLLLGTALSLVAGQAYSALHPAKPRVRRWRVLPRLVATLFWDIMRSNIAIARLLLTEGRNGRRSALARIPLSIRDENALALLAIILTATPGTAWLEYETATGVLTLHVFDASEVDHYHDVIGKTYEPMLMEIFE</sequence>
<proteinExistence type="inferred from homology"/>
<evidence type="ECO:0000256" key="5">
    <source>
        <dbReference type="ARBA" id="ARBA00022989"/>
    </source>
</evidence>
<dbReference type="NCBIfam" id="NF006520">
    <property type="entry name" value="PRK08965.1-4"/>
    <property type="match status" value="1"/>
</dbReference>
<dbReference type="RefSeq" id="WP_089389057.1">
    <property type="nucleotide sequence ID" value="NZ_FZNM01000014.1"/>
</dbReference>
<dbReference type="GO" id="GO:0008324">
    <property type="term" value="F:monoatomic cation transmembrane transporter activity"/>
    <property type="evidence" value="ECO:0007669"/>
    <property type="project" value="InterPro"/>
</dbReference>
<evidence type="ECO:0000256" key="3">
    <source>
        <dbReference type="ARBA" id="ARBA00022475"/>
    </source>
</evidence>
<comment type="similarity">
    <text evidence="2">Belongs to the CPA3 antiporters (TC 2.A.63) subunit E family.</text>
</comment>
<dbReference type="EMBL" id="FZNM01000014">
    <property type="protein sequence ID" value="SNR65576.1"/>
    <property type="molecule type" value="Genomic_DNA"/>
</dbReference>
<comment type="subcellular location">
    <subcellularLocation>
        <location evidence="1">Cell membrane</location>
        <topology evidence="1">Multi-pass membrane protein</topology>
    </subcellularLocation>
</comment>
<dbReference type="OrthoDB" id="9807187at2"/>
<keyword evidence="3" id="KW-1003">Cell membrane</keyword>
<name>A0A238Y2R3_9RHOB</name>
<dbReference type="Pfam" id="PF01899">
    <property type="entry name" value="MNHE"/>
    <property type="match status" value="1"/>
</dbReference>
<dbReference type="AlphaFoldDB" id="A0A238Y2R3"/>
<evidence type="ECO:0000313" key="9">
    <source>
        <dbReference type="Proteomes" id="UP000198409"/>
    </source>
</evidence>
<evidence type="ECO:0000313" key="8">
    <source>
        <dbReference type="EMBL" id="TBN47234.1"/>
    </source>
</evidence>
<evidence type="ECO:0000256" key="4">
    <source>
        <dbReference type="ARBA" id="ARBA00022692"/>
    </source>
</evidence>
<reference evidence="8 10" key="3">
    <citation type="submission" date="2019-02" db="EMBL/GenBank/DDBJ databases">
        <authorList>
            <person name="Zhang G."/>
        </authorList>
    </citation>
    <scope>NUCLEOTIDE SEQUENCE [LARGE SCALE GENOMIC DNA]</scope>
    <source>
        <strain evidence="8 10">CMB17</strain>
    </source>
</reference>
<evidence type="ECO:0000256" key="2">
    <source>
        <dbReference type="ARBA" id="ARBA00006228"/>
    </source>
</evidence>
<evidence type="ECO:0000313" key="10">
    <source>
        <dbReference type="Proteomes" id="UP000292859"/>
    </source>
</evidence>
<evidence type="ECO:0000256" key="1">
    <source>
        <dbReference type="ARBA" id="ARBA00004651"/>
    </source>
</evidence>
<evidence type="ECO:0000313" key="7">
    <source>
        <dbReference type="EMBL" id="SNR65576.1"/>
    </source>
</evidence>
<reference evidence="7" key="1">
    <citation type="submission" date="2017-06" db="EMBL/GenBank/DDBJ databases">
        <authorList>
            <person name="Kim H.J."/>
            <person name="Triplett B.A."/>
        </authorList>
    </citation>
    <scope>NUCLEOTIDE SEQUENCE [LARGE SCALE GENOMIC DNA]</scope>
    <source>
        <strain evidence="7">DSM 26170</strain>
    </source>
</reference>
<reference evidence="9" key="2">
    <citation type="submission" date="2017-06" db="EMBL/GenBank/DDBJ databases">
        <authorList>
            <person name="Varghese N."/>
            <person name="Submissions S."/>
        </authorList>
    </citation>
    <scope>NUCLEOTIDE SEQUENCE [LARGE SCALE GENOMIC DNA]</scope>
    <source>
        <strain evidence="9">DSM 26170</strain>
    </source>
</reference>
<organism evidence="7 9">
    <name type="scientific">Paracoccus sediminis</name>
    <dbReference type="NCBI Taxonomy" id="1214787"/>
    <lineage>
        <taxon>Bacteria</taxon>
        <taxon>Pseudomonadati</taxon>
        <taxon>Pseudomonadota</taxon>
        <taxon>Alphaproteobacteria</taxon>
        <taxon>Rhodobacterales</taxon>
        <taxon>Paracoccaceae</taxon>
        <taxon>Paracoccus</taxon>
    </lineage>
</organism>
<keyword evidence="5" id="KW-1133">Transmembrane helix</keyword>
<dbReference type="InterPro" id="IPR002758">
    <property type="entry name" value="Cation_antiport_E"/>
</dbReference>
<evidence type="ECO:0000256" key="6">
    <source>
        <dbReference type="ARBA" id="ARBA00023136"/>
    </source>
</evidence>
<dbReference type="EMBL" id="SIRL01000014">
    <property type="protein sequence ID" value="TBN47234.1"/>
    <property type="molecule type" value="Genomic_DNA"/>
</dbReference>
<keyword evidence="10" id="KW-1185">Reference proteome</keyword>
<keyword evidence="4" id="KW-0812">Transmembrane</keyword>
<dbReference type="PANTHER" id="PTHR34584">
    <property type="entry name" value="NA(+)/H(+) ANTIPORTER SUBUNIT E1"/>
    <property type="match status" value="1"/>
</dbReference>
<dbReference type="GO" id="GO:0005886">
    <property type="term" value="C:plasma membrane"/>
    <property type="evidence" value="ECO:0007669"/>
    <property type="project" value="UniProtKB-SubCell"/>
</dbReference>